<evidence type="ECO:0000256" key="1">
    <source>
        <dbReference type="SAM" id="Phobius"/>
    </source>
</evidence>
<dbReference type="Proteomes" id="UP001206821">
    <property type="component" value="Unassembled WGS sequence"/>
</dbReference>
<sequence>MISLFLLVLAMAVVTYVPRLVPLLWLKDVALPPLLKRFLLFTPYAVLASLIFPGILTATHTVSSALIGGAVAVLLAMLRVNLVFVVLGGIAGVYVLEVL</sequence>
<evidence type="ECO:0000313" key="3">
    <source>
        <dbReference type="Proteomes" id="UP001206821"/>
    </source>
</evidence>
<comment type="caution">
    <text evidence="2">The sequence shown here is derived from an EMBL/GenBank/DDBJ whole genome shotgun (WGS) entry which is preliminary data.</text>
</comment>
<reference evidence="2 3" key="1">
    <citation type="submission" date="2022-07" db="EMBL/GenBank/DDBJ databases">
        <title>Genomic and pangenome structural analysis of the polyextremophile Exiguobacterium.</title>
        <authorList>
            <person name="Shen L."/>
        </authorList>
    </citation>
    <scope>NUCLEOTIDE SEQUENCE [LARGE SCALE GENOMIC DNA]</scope>
    <source>
        <strain evidence="2 3">12_1</strain>
    </source>
</reference>
<dbReference type="EMBL" id="JANIEK010000109">
    <property type="protein sequence ID" value="MCT4796784.1"/>
    <property type="molecule type" value="Genomic_DNA"/>
</dbReference>
<gene>
    <name evidence="2" type="ORF">NQG31_14640</name>
</gene>
<keyword evidence="1" id="KW-1133">Transmembrane helix</keyword>
<accession>A0ABT2L1Y9</accession>
<keyword evidence="1" id="KW-0812">Transmembrane</keyword>
<organism evidence="2 3">
    <name type="scientific">Exiguobacterium alkaliphilum</name>
    <dbReference type="NCBI Taxonomy" id="1428684"/>
    <lineage>
        <taxon>Bacteria</taxon>
        <taxon>Bacillati</taxon>
        <taxon>Bacillota</taxon>
        <taxon>Bacilli</taxon>
        <taxon>Bacillales</taxon>
        <taxon>Bacillales Family XII. Incertae Sedis</taxon>
        <taxon>Exiguobacterium</taxon>
    </lineage>
</organism>
<keyword evidence="1" id="KW-0472">Membrane</keyword>
<protein>
    <submittedName>
        <fullName evidence="2">AzlD domain-containing protein</fullName>
    </submittedName>
</protein>
<dbReference type="RefSeq" id="WP_034807995.1">
    <property type="nucleotide sequence ID" value="NZ_JANIEK010000109.1"/>
</dbReference>
<dbReference type="InterPro" id="IPR008407">
    <property type="entry name" value="Brnchd-chn_aa_trnsp_AzlD"/>
</dbReference>
<name>A0ABT2L1Y9_9BACL</name>
<keyword evidence="3" id="KW-1185">Reference proteome</keyword>
<feature type="transmembrane region" description="Helical" evidence="1">
    <location>
        <begin position="38"/>
        <end position="59"/>
    </location>
</feature>
<proteinExistence type="predicted"/>
<feature type="transmembrane region" description="Helical" evidence="1">
    <location>
        <begin position="65"/>
        <end position="96"/>
    </location>
</feature>
<feature type="transmembrane region" description="Helical" evidence="1">
    <location>
        <begin position="6"/>
        <end position="26"/>
    </location>
</feature>
<evidence type="ECO:0000313" key="2">
    <source>
        <dbReference type="EMBL" id="MCT4796784.1"/>
    </source>
</evidence>
<dbReference type="Pfam" id="PF05437">
    <property type="entry name" value="AzlD"/>
    <property type="match status" value="1"/>
</dbReference>